<evidence type="ECO:0000256" key="10">
    <source>
        <dbReference type="ARBA" id="ARBA00023187"/>
    </source>
</evidence>
<evidence type="ECO:0000256" key="6">
    <source>
        <dbReference type="ARBA" id="ARBA00022664"/>
    </source>
</evidence>
<dbReference type="GO" id="GO:0046540">
    <property type="term" value="C:U4/U6 x U5 tri-snRNP complex"/>
    <property type="evidence" value="ECO:0007669"/>
    <property type="project" value="TreeGrafter"/>
</dbReference>
<evidence type="ECO:0000313" key="15">
    <source>
        <dbReference type="Proteomes" id="UP000265618"/>
    </source>
</evidence>
<evidence type="ECO:0000256" key="3">
    <source>
        <dbReference type="ARBA" id="ARBA00007927"/>
    </source>
</evidence>
<accession>A0A9K3D8E8</accession>
<dbReference type="PANTHER" id="PTHR11021">
    <property type="entry name" value="SMALL NUCLEAR RIBONUCLEOPROTEIN F SNRNP-F"/>
    <property type="match status" value="1"/>
</dbReference>
<evidence type="ECO:0000259" key="13">
    <source>
        <dbReference type="PROSITE" id="PS52002"/>
    </source>
</evidence>
<dbReference type="PROSITE" id="PS52002">
    <property type="entry name" value="SM"/>
    <property type="match status" value="1"/>
</dbReference>
<proteinExistence type="inferred from homology"/>
<dbReference type="Pfam" id="PF01423">
    <property type="entry name" value="LSM"/>
    <property type="match status" value="1"/>
</dbReference>
<comment type="subcellular location">
    <subcellularLocation>
        <location evidence="2">Cytoplasm</location>
    </subcellularLocation>
    <subcellularLocation>
        <location evidence="1">Nucleus</location>
    </subcellularLocation>
</comment>
<keyword evidence="10" id="KW-0508">mRNA splicing</keyword>
<feature type="domain" description="Sm" evidence="13">
    <location>
        <begin position="3"/>
        <end position="46"/>
    </location>
</feature>
<dbReference type="EMBL" id="BDIP01006293">
    <property type="protein sequence ID" value="GIQ90527.1"/>
    <property type="molecule type" value="Genomic_DNA"/>
</dbReference>
<reference evidence="14 15" key="1">
    <citation type="journal article" date="2018" name="PLoS ONE">
        <title>The draft genome of Kipferlia bialata reveals reductive genome evolution in fornicate parasites.</title>
        <authorList>
            <person name="Tanifuji G."/>
            <person name="Takabayashi S."/>
            <person name="Kume K."/>
            <person name="Takagi M."/>
            <person name="Nakayama T."/>
            <person name="Kamikawa R."/>
            <person name="Inagaki Y."/>
            <person name="Hashimoto T."/>
        </authorList>
    </citation>
    <scope>NUCLEOTIDE SEQUENCE [LARGE SCALE GENOMIC DNA]</scope>
    <source>
        <strain evidence="14">NY0173</strain>
    </source>
</reference>
<keyword evidence="6" id="KW-0507">mRNA processing</keyword>
<dbReference type="Gene3D" id="2.30.30.100">
    <property type="match status" value="1"/>
</dbReference>
<keyword evidence="11" id="KW-0539">Nucleus</keyword>
<keyword evidence="15" id="KW-1185">Reference proteome</keyword>
<dbReference type="GO" id="GO:0000398">
    <property type="term" value="P:mRNA splicing, via spliceosome"/>
    <property type="evidence" value="ECO:0007669"/>
    <property type="project" value="InterPro"/>
</dbReference>
<keyword evidence="12" id="KW-0687">Ribonucleoprotein</keyword>
<evidence type="ECO:0000256" key="9">
    <source>
        <dbReference type="ARBA" id="ARBA00022884"/>
    </source>
</evidence>
<feature type="non-terminal residue" evidence="14">
    <location>
        <position position="46"/>
    </location>
</feature>
<evidence type="ECO:0000256" key="1">
    <source>
        <dbReference type="ARBA" id="ARBA00004123"/>
    </source>
</evidence>
<dbReference type="GO" id="GO:0005681">
    <property type="term" value="C:spliceosomal complex"/>
    <property type="evidence" value="ECO:0007669"/>
    <property type="project" value="UniProtKB-KW"/>
</dbReference>
<evidence type="ECO:0000256" key="2">
    <source>
        <dbReference type="ARBA" id="ARBA00004496"/>
    </source>
</evidence>
<dbReference type="GO" id="GO:0005732">
    <property type="term" value="C:sno(s)RNA-containing ribonucleoprotein complex"/>
    <property type="evidence" value="ECO:0007669"/>
    <property type="project" value="TreeGrafter"/>
</dbReference>
<evidence type="ECO:0000256" key="5">
    <source>
        <dbReference type="ARBA" id="ARBA00022552"/>
    </source>
</evidence>
<evidence type="ECO:0000256" key="8">
    <source>
        <dbReference type="ARBA" id="ARBA00022728"/>
    </source>
</evidence>
<comment type="caution">
    <text evidence="14">The sequence shown here is derived from an EMBL/GenBank/DDBJ whole genome shotgun (WGS) entry which is preliminary data.</text>
</comment>
<dbReference type="GO" id="GO:0003723">
    <property type="term" value="F:RNA binding"/>
    <property type="evidence" value="ECO:0007669"/>
    <property type="project" value="UniProtKB-KW"/>
</dbReference>
<keyword evidence="5" id="KW-0698">rRNA processing</keyword>
<name>A0A9K3D8E8_9EUKA</name>
<dbReference type="PANTHER" id="PTHR11021:SF1">
    <property type="entry name" value="U6 SNRNA-ASSOCIATED SM-LIKE PROTEIN LSM6"/>
    <property type="match status" value="1"/>
</dbReference>
<dbReference type="InterPro" id="IPR016487">
    <property type="entry name" value="Lsm6/sSmF"/>
</dbReference>
<dbReference type="SUPFAM" id="SSF50182">
    <property type="entry name" value="Sm-like ribonucleoproteins"/>
    <property type="match status" value="1"/>
</dbReference>
<dbReference type="GO" id="GO:0005688">
    <property type="term" value="C:U6 snRNP"/>
    <property type="evidence" value="ECO:0007669"/>
    <property type="project" value="TreeGrafter"/>
</dbReference>
<keyword evidence="9" id="KW-0694">RNA-binding</keyword>
<dbReference type="OrthoDB" id="268799at2759"/>
<keyword evidence="7" id="KW-0819">tRNA processing</keyword>
<dbReference type="Proteomes" id="UP000265618">
    <property type="component" value="Unassembled WGS sequence"/>
</dbReference>
<sequence>MSDPNAFISQLVGSPVTVKLNSGTEYRGRLTCLDGFLNVVLEQVEQ</sequence>
<dbReference type="GO" id="GO:0008033">
    <property type="term" value="P:tRNA processing"/>
    <property type="evidence" value="ECO:0007669"/>
    <property type="project" value="UniProtKB-KW"/>
</dbReference>
<dbReference type="AlphaFoldDB" id="A0A9K3D8E8"/>
<keyword evidence="4" id="KW-0963">Cytoplasm</keyword>
<dbReference type="InterPro" id="IPR001163">
    <property type="entry name" value="Sm_dom_euk/arc"/>
</dbReference>
<comment type="similarity">
    <text evidence="3">Belongs to the snRNP Sm proteins family. SmF/LSm6 subfamily.</text>
</comment>
<dbReference type="InterPro" id="IPR010920">
    <property type="entry name" value="LSM_dom_sf"/>
</dbReference>
<organism evidence="14 15">
    <name type="scientific">Kipferlia bialata</name>
    <dbReference type="NCBI Taxonomy" id="797122"/>
    <lineage>
        <taxon>Eukaryota</taxon>
        <taxon>Metamonada</taxon>
        <taxon>Carpediemonas-like organisms</taxon>
        <taxon>Kipferlia</taxon>
    </lineage>
</organism>
<dbReference type="GO" id="GO:0030490">
    <property type="term" value="P:maturation of SSU-rRNA"/>
    <property type="evidence" value="ECO:0007669"/>
    <property type="project" value="TreeGrafter"/>
</dbReference>
<evidence type="ECO:0000256" key="11">
    <source>
        <dbReference type="ARBA" id="ARBA00023242"/>
    </source>
</evidence>
<dbReference type="GO" id="GO:0000932">
    <property type="term" value="C:P-body"/>
    <property type="evidence" value="ECO:0007669"/>
    <property type="project" value="TreeGrafter"/>
</dbReference>
<evidence type="ECO:0000256" key="4">
    <source>
        <dbReference type="ARBA" id="ARBA00022490"/>
    </source>
</evidence>
<dbReference type="InterPro" id="IPR047575">
    <property type="entry name" value="Sm"/>
</dbReference>
<evidence type="ECO:0000256" key="7">
    <source>
        <dbReference type="ARBA" id="ARBA00022694"/>
    </source>
</evidence>
<dbReference type="GO" id="GO:0005730">
    <property type="term" value="C:nucleolus"/>
    <property type="evidence" value="ECO:0007669"/>
    <property type="project" value="TreeGrafter"/>
</dbReference>
<gene>
    <name evidence="14" type="ORF">KIPB_013352</name>
</gene>
<keyword evidence="8" id="KW-0747">Spliceosome</keyword>
<evidence type="ECO:0000256" key="12">
    <source>
        <dbReference type="ARBA" id="ARBA00023274"/>
    </source>
</evidence>
<evidence type="ECO:0000313" key="14">
    <source>
        <dbReference type="EMBL" id="GIQ90527.1"/>
    </source>
</evidence>
<protein>
    <recommendedName>
        <fullName evidence="13">Sm domain-containing protein</fullName>
    </recommendedName>
</protein>